<feature type="compositionally biased region" description="Basic residues" evidence="1">
    <location>
        <begin position="294"/>
        <end position="307"/>
    </location>
</feature>
<dbReference type="OrthoDB" id="3366546at2759"/>
<feature type="compositionally biased region" description="Low complexity" evidence="1">
    <location>
        <begin position="99"/>
        <end position="112"/>
    </location>
</feature>
<evidence type="ECO:0000313" key="3">
    <source>
        <dbReference type="Proteomes" id="UP000030752"/>
    </source>
</evidence>
<feature type="compositionally biased region" description="Basic and acidic residues" evidence="1">
    <location>
        <begin position="244"/>
        <end position="258"/>
    </location>
</feature>
<dbReference type="VEuPathDB" id="FungiDB:HMPREF1541_03707"/>
<gene>
    <name evidence="2" type="ORF">HMPREF1541_03707</name>
</gene>
<reference evidence="2 3" key="1">
    <citation type="submission" date="2013-03" db="EMBL/GenBank/DDBJ databases">
        <title>The Genome Sequence of Phialophora europaea CBS 101466.</title>
        <authorList>
            <consortium name="The Broad Institute Genomics Platform"/>
            <person name="Cuomo C."/>
            <person name="de Hoog S."/>
            <person name="Gorbushina A."/>
            <person name="Walker B."/>
            <person name="Young S.K."/>
            <person name="Zeng Q."/>
            <person name="Gargeya S."/>
            <person name="Fitzgerald M."/>
            <person name="Haas B."/>
            <person name="Abouelleil A."/>
            <person name="Allen A.W."/>
            <person name="Alvarado L."/>
            <person name="Arachchi H.M."/>
            <person name="Berlin A.M."/>
            <person name="Chapman S.B."/>
            <person name="Gainer-Dewar J."/>
            <person name="Goldberg J."/>
            <person name="Griggs A."/>
            <person name="Gujja S."/>
            <person name="Hansen M."/>
            <person name="Howarth C."/>
            <person name="Imamovic A."/>
            <person name="Ireland A."/>
            <person name="Larimer J."/>
            <person name="McCowan C."/>
            <person name="Murphy C."/>
            <person name="Pearson M."/>
            <person name="Poon T.W."/>
            <person name="Priest M."/>
            <person name="Roberts A."/>
            <person name="Saif S."/>
            <person name="Shea T."/>
            <person name="Sisk P."/>
            <person name="Sykes S."/>
            <person name="Wortman J."/>
            <person name="Nusbaum C."/>
            <person name="Birren B."/>
        </authorList>
    </citation>
    <scope>NUCLEOTIDE SEQUENCE [LARGE SCALE GENOMIC DNA]</scope>
    <source>
        <strain evidence="2 3">CBS 101466</strain>
    </source>
</reference>
<dbReference type="AlphaFoldDB" id="W2RZJ8"/>
<dbReference type="GeneID" id="19971046"/>
<sequence length="412" mass="45333">MPGLNPSLHLQSLGWAGPGHPLNPNAYKQKGHRGLAYDPSSATSKSAHSSYFAAGGNGLIKPLLVSKKEGNLGLGRRAHEPAKGNEWWLKGFEAALAGTSTSTSREGSGTSTPREGNAEDLQRRVNVAGGRFGGLYGFFVRGETVGGTIPDGEQEGSDRKGKKRKSDVLDDAQRQNGTTAEQLEDDDVATKKRKRSKNNDGDAQAEFSQIAAFMSVRDKDAKKKEQRRKLRESEQFRVAGEWLGLKDSKRVQNGEHNPKKNQKATGFSAPAEEIEEEEGEDSNAAGSADALKNTCKKRKSERRKRRILIGEDGQEREETREERRARRELRRQRRGVREEGNKEREKEGRRSKNVAAGAVAATLSASTSISGANNGGKSTWTSSETDTPEVVAKQQQQRRERSGGRRKKERIE</sequence>
<feature type="compositionally biased region" description="Polar residues" evidence="1">
    <location>
        <begin position="375"/>
        <end position="385"/>
    </location>
</feature>
<evidence type="ECO:0000256" key="1">
    <source>
        <dbReference type="SAM" id="MobiDB-lite"/>
    </source>
</evidence>
<dbReference type="EMBL" id="KB822719">
    <property type="protein sequence ID" value="ETN41770.1"/>
    <property type="molecule type" value="Genomic_DNA"/>
</dbReference>
<feature type="compositionally biased region" description="Acidic residues" evidence="1">
    <location>
        <begin position="272"/>
        <end position="281"/>
    </location>
</feature>
<feature type="region of interest" description="Disordered" evidence="1">
    <location>
        <begin position="99"/>
        <end position="121"/>
    </location>
</feature>
<name>W2RZJ8_CYPE1</name>
<evidence type="ECO:0000313" key="2">
    <source>
        <dbReference type="EMBL" id="ETN41770.1"/>
    </source>
</evidence>
<dbReference type="HOGENOM" id="CLU_055472_0_0_1"/>
<dbReference type="Proteomes" id="UP000030752">
    <property type="component" value="Unassembled WGS sequence"/>
</dbReference>
<organism evidence="2 3">
    <name type="scientific">Cyphellophora europaea (strain CBS 101466)</name>
    <name type="common">Phialophora europaea</name>
    <dbReference type="NCBI Taxonomy" id="1220924"/>
    <lineage>
        <taxon>Eukaryota</taxon>
        <taxon>Fungi</taxon>
        <taxon>Dikarya</taxon>
        <taxon>Ascomycota</taxon>
        <taxon>Pezizomycotina</taxon>
        <taxon>Eurotiomycetes</taxon>
        <taxon>Chaetothyriomycetidae</taxon>
        <taxon>Chaetothyriales</taxon>
        <taxon>Cyphellophoraceae</taxon>
        <taxon>Cyphellophora</taxon>
    </lineage>
</organism>
<protein>
    <recommendedName>
        <fullName evidence="4">G-patch domain-containing protein</fullName>
    </recommendedName>
</protein>
<keyword evidence="3" id="KW-1185">Reference proteome</keyword>
<evidence type="ECO:0008006" key="4">
    <source>
        <dbReference type="Google" id="ProtNLM"/>
    </source>
</evidence>
<proteinExistence type="predicted"/>
<dbReference type="InParanoid" id="W2RZJ8"/>
<feature type="compositionally biased region" description="Basic and acidic residues" evidence="1">
    <location>
        <begin position="316"/>
        <end position="325"/>
    </location>
</feature>
<accession>W2RZJ8</accession>
<dbReference type="eggNOG" id="KOG2809">
    <property type="taxonomic scope" value="Eukaryota"/>
</dbReference>
<feature type="compositionally biased region" description="Basic and acidic residues" evidence="1">
    <location>
        <begin position="335"/>
        <end position="350"/>
    </location>
</feature>
<feature type="compositionally biased region" description="Basic and acidic residues" evidence="1">
    <location>
        <begin position="397"/>
        <end position="412"/>
    </location>
</feature>
<dbReference type="RefSeq" id="XP_008716279.1">
    <property type="nucleotide sequence ID" value="XM_008718057.1"/>
</dbReference>
<feature type="region of interest" description="Disordered" evidence="1">
    <location>
        <begin position="146"/>
        <end position="412"/>
    </location>
</feature>
<feature type="region of interest" description="Disordered" evidence="1">
    <location>
        <begin position="1"/>
        <end position="41"/>
    </location>
</feature>
<feature type="compositionally biased region" description="Low complexity" evidence="1">
    <location>
        <begin position="354"/>
        <end position="372"/>
    </location>
</feature>
<dbReference type="STRING" id="1220924.W2RZJ8"/>